<feature type="region of interest" description="Disordered" evidence="2">
    <location>
        <begin position="1426"/>
        <end position="1463"/>
    </location>
</feature>
<sequence>MQNFRERKVSGLTLQDVYLKWPYGKLRLEQIKIVRHPGDHAWMQVRGLLTEQQSRSMIQSASYEDRIGLWCRGQGGQDYPLFLGQLHQLELHEVQNNHRVELTVISHTYQMDIEPKSRSFQHAGLRYREVIDEVLSAYPHNIQENAFRSSDTIGRLVLQYDETDWEFLKRMASHAGAVLTPDVAGHEARIWIGAPVGSRRIKLPEGTSYRIGRKLEAFLKAIETPSESLQEQSFTRCVIQVDELLELGDQVEINGIWFTVMGMQAELVKGMLEFEYLCVIPGGIRQNKLYNRSIVGLAVEGKVIGVAATKAKVHLDIDKEQSAEEAVWFPYSSPVSHLFHTMPQVGSRIKLYFPGQDEDDAMLINSVRTPLSPGGEAAAKADQKMGDSTVKSFTTSYGKDFTLGLQDISFTAKENSLFLSISEENGIELHSETDIIWMGTEQIDFEGFKQFQAQAEEEIIIVGKGGSVILNENADAAAETIVADGQDRQAFEQLTNPEAEQAKIDKEKEGFWDKIQTGLDVLGMLPGIGAVFDVINAGISLARGDFVGAGMSLICMVPGFGDAFGAAKLAGKAAKKIGKSMMKFGGEKALQLGKSQMDKVLTAARKVKGQADNIQKQVSEKLTKMQDQLAEKTGKLMDAALKKSGLHKKITDFNHKKLANPQNKFTEGLKDKLCQWGFEPVDLITGRMMSEQTDFQFPGPLPLVWKRRWISDSGYRGWLGHGVHHAFDMRLMVMDQGIGVLLGDGRGAAFELLHRGKVETFNRAERLTLRRLGRNYALYDHESRRIYHFEPSPETLRVLARKARIGELAAIDAEETAQRAQSNRASASLSGGLPISERLPIPQGDRAQGNGANGSGPQGNGLNRPAASVMQTSNGEPGESVSEEIQAYQLVRIENEFGQSIELGYDENGHLERVIDSVGRVLDIETDDAGRVTKVTHVYLTHPGNPYSEEREVLVQYRYNEAGDLSAVTDALGQTTSFEYDQNLMVKMTDRNGYSFHWRYDGPTTGARCVHTWGDDGLLEGRIAYLDGYNEVTNSQGHMTRYEFTPDYLCTRIVDPLSGEWQYSYSDAADLLSETDEEGRMTRYEYDGVGQLVQEIQPDGGIWQYTYDEHERLLQATNPEGASQTWQYDEQGRVSRIVGADQSMTMLVYDESHRIREVRNPQGAVTTLAYDDQDNLVEMTLPDGSCGKWSYNHRGECLEAVNPLGAKQYFVYDALGRVIRVEQPDGNVIKLKYNAYEDVIFAEDKQHRVAFGYTPLGEMTWREQKGKRVELVYNQETELTAVINEHGERYVLERDANGSIIRETGFDGMVKQYERSPSGLLRKVERPGGRWTTFEYDEMGRVIHSAYSDGLVESYHYNRVGDLLESSNPFTRVKLEYDSAGRVTKEWQDGYWVASQYDENSNRIQVSSSLGAHLTFERDLLGQVTQMQAEQKGKRQGQQTQQTQQTQGDFGGSSPSMENGAGTSWSAQMKYNALGQEIERLLPGGVVSQWQYDVAGRPEQHSVKTGGREHRKIRYEWDVNNRLKLITNGLTGKRTLFNHDDFGTLIGATDQYGKIFRMSDDVGNLYSTGHRTDRKYGPGGRLLEFEGTKYSYDEEGNLIEKLDPDGTRWRYAYYGNGMMSKVVRPDGKEVIFTYDSLGRRIEKHFDGIVHCYVWDGNTILHEWEAESGFAGESKDLGDGDSEIGQSRVNSEKSGQEPDPSSLITWVFEDGTFHPAAKITSEGHYSIVTDHLGTPVEMYDEHGEQVWSCELDIYGNVRTFILKGDHNACPFRYPGQYEDVETGLYYNRFRYYSPHEGMYTQQDPIGLAGGIRLYGYVDDPIIWVDVFGLSSGCGDKITKGMDKGLATRGYKPEPGERTFEGFVKNNVPVDKELTLHTKSPGFNTSPKNADGQFKRFGTDSHGGVSPHVHQPTRNVNPKTGEVFGGQGRKTGDGGVTSPGKRDVSQLYEYLYNGKYRN</sequence>
<dbReference type="Pfam" id="PF25023">
    <property type="entry name" value="TEN_YD-shell"/>
    <property type="match status" value="2"/>
</dbReference>
<proteinExistence type="predicted"/>
<dbReference type="NCBIfam" id="TIGR01643">
    <property type="entry name" value="YD_repeat_2x"/>
    <property type="match status" value="6"/>
</dbReference>
<feature type="compositionally biased region" description="Gly residues" evidence="2">
    <location>
        <begin position="1921"/>
        <end position="1935"/>
    </location>
</feature>
<feature type="domain" description="Teneurin-like YD-shell" evidence="5">
    <location>
        <begin position="1104"/>
        <end position="1235"/>
    </location>
</feature>
<dbReference type="InterPro" id="IPR056823">
    <property type="entry name" value="TEN-like_YD-shell"/>
</dbReference>
<feature type="compositionally biased region" description="Low complexity" evidence="2">
    <location>
        <begin position="818"/>
        <end position="830"/>
    </location>
</feature>
<feature type="region of interest" description="Disordered" evidence="2">
    <location>
        <begin position="1899"/>
        <end position="1939"/>
    </location>
</feature>
<feature type="region of interest" description="Disordered" evidence="2">
    <location>
        <begin position="815"/>
        <end position="881"/>
    </location>
</feature>
<feature type="domain" description="RHS protein conserved region" evidence="3">
    <location>
        <begin position="1726"/>
        <end position="1757"/>
    </location>
</feature>
<dbReference type="Pfam" id="PF05593">
    <property type="entry name" value="RHS_repeat"/>
    <property type="match status" value="2"/>
</dbReference>
<protein>
    <submittedName>
        <fullName evidence="6">RHS repeat protein</fullName>
    </submittedName>
</protein>
<dbReference type="InterPro" id="IPR022385">
    <property type="entry name" value="Rhs_assc_core"/>
</dbReference>
<dbReference type="InterPro" id="IPR045351">
    <property type="entry name" value="DUF6531"/>
</dbReference>
<dbReference type="Gene3D" id="3.90.930.1">
    <property type="match status" value="1"/>
</dbReference>
<dbReference type="OrthoDB" id="41445at2"/>
<dbReference type="NCBIfam" id="TIGR03696">
    <property type="entry name" value="Rhs_assc_core"/>
    <property type="match status" value="1"/>
</dbReference>
<evidence type="ECO:0000313" key="6">
    <source>
        <dbReference type="EMBL" id="AZK46683.1"/>
    </source>
</evidence>
<feature type="compositionally biased region" description="Polar residues" evidence="2">
    <location>
        <begin position="1453"/>
        <end position="1463"/>
    </location>
</feature>
<evidence type="ECO:0000259" key="4">
    <source>
        <dbReference type="Pfam" id="PF20148"/>
    </source>
</evidence>
<organism evidence="6 7">
    <name type="scientific">Paenibacillus lentus</name>
    <dbReference type="NCBI Taxonomy" id="1338368"/>
    <lineage>
        <taxon>Bacteria</taxon>
        <taxon>Bacillati</taxon>
        <taxon>Bacillota</taxon>
        <taxon>Bacilli</taxon>
        <taxon>Bacillales</taxon>
        <taxon>Paenibacillaceae</taxon>
        <taxon>Paenibacillus</taxon>
    </lineage>
</organism>
<dbReference type="Pfam" id="PF20148">
    <property type="entry name" value="DUF6531"/>
    <property type="match status" value="1"/>
</dbReference>
<dbReference type="PANTHER" id="PTHR32305:SF15">
    <property type="entry name" value="PROTEIN RHSA-RELATED"/>
    <property type="match status" value="1"/>
</dbReference>
<dbReference type="SUPFAM" id="SSF69279">
    <property type="entry name" value="Phage tail proteins"/>
    <property type="match status" value="1"/>
</dbReference>
<dbReference type="InterPro" id="IPR006530">
    <property type="entry name" value="YD"/>
</dbReference>
<evidence type="ECO:0000313" key="7">
    <source>
        <dbReference type="Proteomes" id="UP000273145"/>
    </source>
</evidence>
<feature type="domain" description="DUF6531" evidence="4">
    <location>
        <begin position="679"/>
        <end position="750"/>
    </location>
</feature>
<dbReference type="KEGG" id="plen:EIM92_11385"/>
<keyword evidence="1" id="KW-0677">Repeat</keyword>
<dbReference type="Pfam" id="PF03527">
    <property type="entry name" value="RHS"/>
    <property type="match status" value="1"/>
</dbReference>
<dbReference type="PANTHER" id="PTHR32305">
    <property type="match status" value="1"/>
</dbReference>
<evidence type="ECO:0000256" key="2">
    <source>
        <dbReference type="SAM" id="MobiDB-lite"/>
    </source>
</evidence>
<dbReference type="InterPro" id="IPR031325">
    <property type="entry name" value="RHS_repeat"/>
</dbReference>
<dbReference type="Gene3D" id="3.55.50.10">
    <property type="entry name" value="Baseplate protein-like domains"/>
    <property type="match status" value="1"/>
</dbReference>
<dbReference type="InterPro" id="IPR050708">
    <property type="entry name" value="T6SS_VgrG/RHS"/>
</dbReference>
<dbReference type="RefSeq" id="WP_125082734.1">
    <property type="nucleotide sequence ID" value="NZ_CP034248.1"/>
</dbReference>
<dbReference type="SUPFAM" id="SSF63829">
    <property type="entry name" value="Calcium-dependent phosphotriesterase"/>
    <property type="match status" value="1"/>
</dbReference>
<accession>A0A3S8RV70</accession>
<evidence type="ECO:0000259" key="5">
    <source>
        <dbReference type="Pfam" id="PF25023"/>
    </source>
</evidence>
<evidence type="ECO:0000256" key="1">
    <source>
        <dbReference type="ARBA" id="ARBA00022737"/>
    </source>
</evidence>
<feature type="domain" description="Teneurin-like YD-shell" evidence="5">
    <location>
        <begin position="1487"/>
        <end position="1643"/>
    </location>
</feature>
<dbReference type="Proteomes" id="UP000273145">
    <property type="component" value="Chromosome"/>
</dbReference>
<dbReference type="InterPro" id="IPR001826">
    <property type="entry name" value="RHS"/>
</dbReference>
<dbReference type="CDD" id="cd20745">
    <property type="entry name" value="FIX_RhsA_AHH_HNH-like"/>
    <property type="match status" value="1"/>
</dbReference>
<dbReference type="EMBL" id="CP034248">
    <property type="protein sequence ID" value="AZK46683.1"/>
    <property type="molecule type" value="Genomic_DNA"/>
</dbReference>
<reference evidence="6 7" key="1">
    <citation type="submission" date="2018-11" db="EMBL/GenBank/DDBJ databases">
        <title>Genome sequencing of Paenibacillus lentus DSM25539(T).</title>
        <authorList>
            <person name="Kook J.-K."/>
            <person name="Park S.-N."/>
            <person name="Lim Y.K."/>
        </authorList>
    </citation>
    <scope>NUCLEOTIDE SEQUENCE [LARGE SCALE GENOMIC DNA]</scope>
    <source>
        <strain evidence="6 7">DSM 25539</strain>
    </source>
</reference>
<feature type="compositionally biased region" description="Low complexity" evidence="2">
    <location>
        <begin position="1436"/>
        <end position="1448"/>
    </location>
</feature>
<keyword evidence="7" id="KW-1185">Reference proteome</keyword>
<feature type="region of interest" description="Disordered" evidence="2">
    <location>
        <begin position="1671"/>
        <end position="1700"/>
    </location>
</feature>
<evidence type="ECO:0000259" key="3">
    <source>
        <dbReference type="Pfam" id="PF03527"/>
    </source>
</evidence>
<dbReference type="Gene3D" id="2.180.10.10">
    <property type="entry name" value="RHS repeat-associated core"/>
    <property type="match status" value="3"/>
</dbReference>
<name>A0A3S8RV70_9BACL</name>
<gene>
    <name evidence="6" type="ORF">EIM92_11385</name>
</gene>